<evidence type="ECO:0000313" key="2">
    <source>
        <dbReference type="Proteomes" id="UP000799755"/>
    </source>
</evidence>
<organism evidence="1 2">
    <name type="scientific">Lindgomyces ingoldianus</name>
    <dbReference type="NCBI Taxonomy" id="673940"/>
    <lineage>
        <taxon>Eukaryota</taxon>
        <taxon>Fungi</taxon>
        <taxon>Dikarya</taxon>
        <taxon>Ascomycota</taxon>
        <taxon>Pezizomycotina</taxon>
        <taxon>Dothideomycetes</taxon>
        <taxon>Pleosporomycetidae</taxon>
        <taxon>Pleosporales</taxon>
        <taxon>Lindgomycetaceae</taxon>
        <taxon>Lindgomyces</taxon>
    </lineage>
</organism>
<protein>
    <submittedName>
        <fullName evidence="1">Uncharacterized protein</fullName>
    </submittedName>
</protein>
<reference evidence="1" key="1">
    <citation type="journal article" date="2020" name="Stud. Mycol.">
        <title>101 Dothideomycetes genomes: a test case for predicting lifestyles and emergence of pathogens.</title>
        <authorList>
            <person name="Haridas S."/>
            <person name="Albert R."/>
            <person name="Binder M."/>
            <person name="Bloem J."/>
            <person name="Labutti K."/>
            <person name="Salamov A."/>
            <person name="Andreopoulos B."/>
            <person name="Baker S."/>
            <person name="Barry K."/>
            <person name="Bills G."/>
            <person name="Bluhm B."/>
            <person name="Cannon C."/>
            <person name="Castanera R."/>
            <person name="Culley D."/>
            <person name="Daum C."/>
            <person name="Ezra D."/>
            <person name="Gonzalez J."/>
            <person name="Henrissat B."/>
            <person name="Kuo A."/>
            <person name="Liang C."/>
            <person name="Lipzen A."/>
            <person name="Lutzoni F."/>
            <person name="Magnuson J."/>
            <person name="Mondo S."/>
            <person name="Nolan M."/>
            <person name="Ohm R."/>
            <person name="Pangilinan J."/>
            <person name="Park H.-J."/>
            <person name="Ramirez L."/>
            <person name="Alfaro M."/>
            <person name="Sun H."/>
            <person name="Tritt A."/>
            <person name="Yoshinaga Y."/>
            <person name="Zwiers L.-H."/>
            <person name="Turgeon B."/>
            <person name="Goodwin S."/>
            <person name="Spatafora J."/>
            <person name="Crous P."/>
            <person name="Grigoriev I."/>
        </authorList>
    </citation>
    <scope>NUCLEOTIDE SEQUENCE</scope>
    <source>
        <strain evidence="1">ATCC 200398</strain>
    </source>
</reference>
<proteinExistence type="predicted"/>
<evidence type="ECO:0000313" key="1">
    <source>
        <dbReference type="EMBL" id="KAF2471105.1"/>
    </source>
</evidence>
<keyword evidence="2" id="KW-1185">Reference proteome</keyword>
<comment type="caution">
    <text evidence="1">The sequence shown here is derived from an EMBL/GenBank/DDBJ whole genome shotgun (WGS) entry which is preliminary data.</text>
</comment>
<dbReference type="EMBL" id="MU003506">
    <property type="protein sequence ID" value="KAF2471105.1"/>
    <property type="molecule type" value="Genomic_DNA"/>
</dbReference>
<accession>A0ACB6QW57</accession>
<name>A0ACB6QW57_9PLEO</name>
<dbReference type="Proteomes" id="UP000799755">
    <property type="component" value="Unassembled WGS sequence"/>
</dbReference>
<sequence>MGTRYSYEHHYSDYCAIFIRRLAFEKLLLQHIHPENKLGPHISSTLGTLKALTPSKSGLPAPAPSGKKKNCPQPPITHWAMPWEHYILMHQDKSRWNIGLVQCRSPRYVKFAFFDKVGMLNPKDGSDLLVVSPFWHGVGHGDLKLQPAHSASQAYSKAKLSRHTKGSDPAMITKRSYLFTTTSTFITSTSIIPTLSLVSSTGISLSRFLAAFDIHSFLSFSAMMGKTAMPWTTHYTRFGDLNSTDPYTRNIIEATRNLEKDAPREGIYTSKSHSYQAANDAFDIDGESGHFGEKKFKEIPGLRPLQSVLEKLEGKRGRGDGETMSMRKTASGASSLVLKNGKFFYPKAAIHCSFLSCPRVVWTMLGPGSIIHPSNPNFGAFASTSDFSCSRRDNKKLLIVNVDGKQVGAYF</sequence>
<gene>
    <name evidence="1" type="ORF">BDR25DRAFT_355015</name>
</gene>